<feature type="compositionally biased region" description="Low complexity" evidence="1">
    <location>
        <begin position="388"/>
        <end position="415"/>
    </location>
</feature>
<sequence length="457" mass="47488">MRISWALQTAAVFCLIAVHPALAAENNDASDSITLDSAQKAPTLHFFQNFAAPDDTKVTLPIHNSNLLTRADDQEPNNSSESKHDRPRARPGPARSHTPHPSDHPYFKPGHEPRHRRPTGLPEHHHEKPQHTKPPCTTSTKGKADPKPTKDPHHKKPPCTTTTKGKGDPKPTKDPHHGKPPHHKPTKSTGKNKPTHKPSKSTGKHKPTHKPTHKPSQKPKPEPHKPSKGGSSVAPKPTTVVAPPRTTTDAPAVVPTPVIPTSPALPAPAPSGDSADGQPSTTTAQPSSGLGSAPNTSKMSGGSGSSNLATIMGAAVGSIALVGLVALGVYRRKERRRDFDQMGGGPEGAAGVGMGAGGPAGMDEAPRTAFRHESFMALVKDAAQGFYAPGTTSPGPGPSPLSAAAGAGAGAASLSRQTSARSQNSQRSMPYRRSGNFSGHGVPPSSPPPLAHLGGRS</sequence>
<dbReference type="AlphaFoldDB" id="A0A9P3M0Z8"/>
<feature type="compositionally biased region" description="Basic and acidic residues" evidence="1">
    <location>
        <begin position="100"/>
        <end position="112"/>
    </location>
</feature>
<name>A0A9P3M0Z8_9FUNG</name>
<gene>
    <name evidence="4" type="ORF">EMPS_10188</name>
</gene>
<comment type="caution">
    <text evidence="4">The sequence shown here is derived from an EMBL/GenBank/DDBJ whole genome shotgun (WGS) entry which is preliminary data.</text>
</comment>
<feature type="compositionally biased region" description="Gly residues" evidence="1">
    <location>
        <begin position="342"/>
        <end position="360"/>
    </location>
</feature>
<reference evidence="4" key="1">
    <citation type="submission" date="2021-11" db="EMBL/GenBank/DDBJ databases">
        <authorList>
            <person name="Herlambang A."/>
            <person name="Guo Y."/>
            <person name="Takashima Y."/>
            <person name="Nishizawa T."/>
        </authorList>
    </citation>
    <scope>NUCLEOTIDE SEQUENCE</scope>
    <source>
        <strain evidence="4">E1425</strain>
    </source>
</reference>
<organism evidence="4 5">
    <name type="scientific">Entomortierella parvispora</name>
    <dbReference type="NCBI Taxonomy" id="205924"/>
    <lineage>
        <taxon>Eukaryota</taxon>
        <taxon>Fungi</taxon>
        <taxon>Fungi incertae sedis</taxon>
        <taxon>Mucoromycota</taxon>
        <taxon>Mortierellomycotina</taxon>
        <taxon>Mortierellomycetes</taxon>
        <taxon>Mortierellales</taxon>
        <taxon>Mortierellaceae</taxon>
        <taxon>Entomortierella</taxon>
    </lineage>
</organism>
<feature type="compositionally biased region" description="Basic and acidic residues" evidence="1">
    <location>
        <begin position="165"/>
        <end position="177"/>
    </location>
</feature>
<dbReference type="OrthoDB" id="2444455at2759"/>
<feature type="region of interest" description="Disordered" evidence="1">
    <location>
        <begin position="334"/>
        <end position="365"/>
    </location>
</feature>
<feature type="compositionally biased region" description="Basic and acidic residues" evidence="1">
    <location>
        <begin position="142"/>
        <end position="151"/>
    </location>
</feature>
<evidence type="ECO:0008006" key="6">
    <source>
        <dbReference type="Google" id="ProtNLM"/>
    </source>
</evidence>
<keyword evidence="3" id="KW-0732">Signal</keyword>
<feature type="signal peptide" evidence="3">
    <location>
        <begin position="1"/>
        <end position="23"/>
    </location>
</feature>
<proteinExistence type="predicted"/>
<feature type="compositionally biased region" description="Polar residues" evidence="1">
    <location>
        <begin position="416"/>
        <end position="428"/>
    </location>
</feature>
<evidence type="ECO:0000313" key="5">
    <source>
        <dbReference type="Proteomes" id="UP000827284"/>
    </source>
</evidence>
<evidence type="ECO:0000256" key="1">
    <source>
        <dbReference type="SAM" id="MobiDB-lite"/>
    </source>
</evidence>
<feature type="chain" id="PRO_5040323185" description="Mid2 domain-containing protein" evidence="3">
    <location>
        <begin position="24"/>
        <end position="457"/>
    </location>
</feature>
<keyword evidence="2" id="KW-1133">Transmembrane helix</keyword>
<evidence type="ECO:0000256" key="3">
    <source>
        <dbReference type="SAM" id="SignalP"/>
    </source>
</evidence>
<keyword evidence="5" id="KW-1185">Reference proteome</keyword>
<feature type="compositionally biased region" description="Basic residues" evidence="1">
    <location>
        <begin position="193"/>
        <end position="217"/>
    </location>
</feature>
<feature type="compositionally biased region" description="Pro residues" evidence="1">
    <location>
        <begin position="257"/>
        <end position="269"/>
    </location>
</feature>
<feature type="compositionally biased region" description="Polar residues" evidence="1">
    <location>
        <begin position="278"/>
        <end position="308"/>
    </location>
</feature>
<dbReference type="EMBL" id="BQFW01000014">
    <property type="protein sequence ID" value="GJJ77829.1"/>
    <property type="molecule type" value="Genomic_DNA"/>
</dbReference>
<evidence type="ECO:0000313" key="4">
    <source>
        <dbReference type="EMBL" id="GJJ77829.1"/>
    </source>
</evidence>
<reference evidence="4" key="2">
    <citation type="journal article" date="2022" name="Microbiol. Resour. Announc.">
        <title>Whole-Genome Sequence of Entomortierella parvispora E1425, a Mucoromycotan Fungus Associated with Burkholderiaceae-Related Endosymbiotic Bacteria.</title>
        <authorList>
            <person name="Herlambang A."/>
            <person name="Guo Y."/>
            <person name="Takashima Y."/>
            <person name="Narisawa K."/>
            <person name="Ohta H."/>
            <person name="Nishizawa T."/>
        </authorList>
    </citation>
    <scope>NUCLEOTIDE SEQUENCE</scope>
    <source>
        <strain evidence="4">E1425</strain>
    </source>
</reference>
<evidence type="ECO:0000256" key="2">
    <source>
        <dbReference type="SAM" id="Phobius"/>
    </source>
</evidence>
<keyword evidence="2" id="KW-0812">Transmembrane</keyword>
<feature type="region of interest" description="Disordered" evidence="1">
    <location>
        <begin position="386"/>
        <end position="457"/>
    </location>
</feature>
<dbReference type="Proteomes" id="UP000827284">
    <property type="component" value="Unassembled WGS sequence"/>
</dbReference>
<protein>
    <recommendedName>
        <fullName evidence="6">Mid2 domain-containing protein</fullName>
    </recommendedName>
</protein>
<feature type="transmembrane region" description="Helical" evidence="2">
    <location>
        <begin position="308"/>
        <end position="330"/>
    </location>
</feature>
<feature type="region of interest" description="Disordered" evidence="1">
    <location>
        <begin position="67"/>
        <end position="308"/>
    </location>
</feature>
<keyword evidence="2" id="KW-0472">Membrane</keyword>
<feature type="compositionally biased region" description="Low complexity" evidence="1">
    <location>
        <begin position="233"/>
        <end position="256"/>
    </location>
</feature>
<accession>A0A9P3M0Z8</accession>